<dbReference type="EMBL" id="AUSU01007308">
    <property type="protein sequence ID" value="EPS60775.1"/>
    <property type="molecule type" value="Genomic_DNA"/>
</dbReference>
<evidence type="ECO:0000313" key="2">
    <source>
        <dbReference type="EMBL" id="EPS60775.1"/>
    </source>
</evidence>
<accession>S8C1Y2</accession>
<name>S8C1Y2_9LAMI</name>
<dbReference type="AlphaFoldDB" id="S8C1Y2"/>
<keyword evidence="1" id="KW-0732">Signal</keyword>
<evidence type="ECO:0000313" key="3">
    <source>
        <dbReference type="Proteomes" id="UP000015453"/>
    </source>
</evidence>
<sequence length="161" mass="15880">MASKIVLFALAAFLFVSSRADEPSNSIDAFEQGEKKAMSEGALKDNAQQYGFPYGGGRLPDFGRYNGGFSGRYGFHGKFPAGGGYPGGGYPGGGVPYGGGYPGGYPGGGVPYGGGYPGGYPGGAGGFPGAGFGGGFPGGGFPGGFGGGYRSGGEPQNEPQN</sequence>
<evidence type="ECO:0008006" key="4">
    <source>
        <dbReference type="Google" id="ProtNLM"/>
    </source>
</evidence>
<gene>
    <name evidence="2" type="ORF">M569_14028</name>
</gene>
<proteinExistence type="predicted"/>
<feature type="chain" id="PRO_5004548848" description="Glycine-rich protein" evidence="1">
    <location>
        <begin position="21"/>
        <end position="161"/>
    </location>
</feature>
<keyword evidence="3" id="KW-1185">Reference proteome</keyword>
<evidence type="ECO:0000256" key="1">
    <source>
        <dbReference type="SAM" id="SignalP"/>
    </source>
</evidence>
<feature type="signal peptide" evidence="1">
    <location>
        <begin position="1"/>
        <end position="20"/>
    </location>
</feature>
<dbReference type="Proteomes" id="UP000015453">
    <property type="component" value="Unassembled WGS sequence"/>
</dbReference>
<comment type="caution">
    <text evidence="2">The sequence shown here is derived from an EMBL/GenBank/DDBJ whole genome shotgun (WGS) entry which is preliminary data.</text>
</comment>
<organism evidence="2 3">
    <name type="scientific">Genlisea aurea</name>
    <dbReference type="NCBI Taxonomy" id="192259"/>
    <lineage>
        <taxon>Eukaryota</taxon>
        <taxon>Viridiplantae</taxon>
        <taxon>Streptophyta</taxon>
        <taxon>Embryophyta</taxon>
        <taxon>Tracheophyta</taxon>
        <taxon>Spermatophyta</taxon>
        <taxon>Magnoliopsida</taxon>
        <taxon>eudicotyledons</taxon>
        <taxon>Gunneridae</taxon>
        <taxon>Pentapetalae</taxon>
        <taxon>asterids</taxon>
        <taxon>lamiids</taxon>
        <taxon>Lamiales</taxon>
        <taxon>Lentibulariaceae</taxon>
        <taxon>Genlisea</taxon>
    </lineage>
</organism>
<protein>
    <recommendedName>
        <fullName evidence="4">Glycine-rich protein</fullName>
    </recommendedName>
</protein>
<reference evidence="2 3" key="1">
    <citation type="journal article" date="2013" name="BMC Genomics">
        <title>The miniature genome of a carnivorous plant Genlisea aurea contains a low number of genes and short non-coding sequences.</title>
        <authorList>
            <person name="Leushkin E.V."/>
            <person name="Sutormin R.A."/>
            <person name="Nabieva E.R."/>
            <person name="Penin A.A."/>
            <person name="Kondrashov A.S."/>
            <person name="Logacheva M.D."/>
        </authorList>
    </citation>
    <scope>NUCLEOTIDE SEQUENCE [LARGE SCALE GENOMIC DNA]</scope>
</reference>